<evidence type="ECO:0000313" key="1">
    <source>
        <dbReference type="EMBL" id="KAH7925454.1"/>
    </source>
</evidence>
<name>A0ACB8BIC4_9AGAM</name>
<dbReference type="Proteomes" id="UP000790709">
    <property type="component" value="Unassembled WGS sequence"/>
</dbReference>
<keyword evidence="2" id="KW-1185">Reference proteome</keyword>
<proteinExistence type="predicted"/>
<gene>
    <name evidence="1" type="ORF">BV22DRAFT_1064951</name>
</gene>
<protein>
    <submittedName>
        <fullName evidence="1">Uncharacterized protein</fullName>
    </submittedName>
</protein>
<accession>A0ACB8BIC4</accession>
<dbReference type="EMBL" id="MU266402">
    <property type="protein sequence ID" value="KAH7925454.1"/>
    <property type="molecule type" value="Genomic_DNA"/>
</dbReference>
<sequence length="1001" mass="106212">MATVENADPPPEPQAVQEESNSEPVVADEQPKDTDASDAQAQIIASLRSQVTDLFSQVTQLNGKLVSSYDRVSDLEDQLHESASSLRNASVTISSLELERTHHLAALNTGLLVEKAHVTAELTRLMERATEEAAQRGQAESARQDIEKDLDDLSATLFDQANTMVAEARLGQARSERKVREAEDALKGAEEAVKGMQTQMQALQEEKERAEREADEARVSMGKGKWVERGREDVIRRTELRLMTTHVPYAEFVAFITHLRGLRSSQPQPPVISGLLVQPFLARLLTEDSEPTVRLDLAPSLNWLSRRSVLAAIHTGMLIVEPIAFTSLLQELHPHAQGSPPSVTCALCGTAIVQAQPTLTAEKPPSHPLASLARSRNNSGHVSTGSWFKNPLSTTNLPLTSTPANSAAPEQIYIFRLSALSSSSAPHNPPPAVVTSPSQSPSSSKSGTRPPAHPTNTRAQPAQTPPYPLCTSNYCLLRLRSTCSLWAFVRTGIVERVWEEEVAAQPAVKLLNGKTEDVQVNGDRTATTPTPDTPPKGTSASSATPEKPPVPPRRRRLWEMASAFGERAVSWGKEGAEGAKDKDAKKLPAPPPAHPSAPHPHAEPAAESAQMPPPLPRRSEGRSRTEDALTISTPETSAPAETQPAPAPAIDPQPARAPVIEPQSAPPPELVMPPSDPVKDTSQESFSTPVEEITFALPSPITTVDATQPPLSPHAIPLPTSPLPPSRVGSPDIQHANSSRPGSPAIRGASPHNPHSRTGSPIPRSRAGSPLPHGSKMALSSSRAGSPIPRAGSPAAPPLPRRAAARRAVPAPPGAAPVVVSANPAPAGSATPDTVQPTPPPDAAATTTAESEGPNAKIQEEGVAKTIPEGTAETVGDKANAIEEEQTPSSSPEIKTITNGKDKADDTPVEPSATSTADRPSTESHIPSESPARPSDDSTRPVPPSIDSNPRGSTSASSKRSSSSEGEADGFASDATWEERTWKEVVRLKEAMFWARVGGVR</sequence>
<evidence type="ECO:0000313" key="2">
    <source>
        <dbReference type="Proteomes" id="UP000790709"/>
    </source>
</evidence>
<reference evidence="1" key="1">
    <citation type="journal article" date="2021" name="New Phytol.">
        <title>Evolutionary innovations through gain and loss of genes in the ectomycorrhizal Boletales.</title>
        <authorList>
            <person name="Wu G."/>
            <person name="Miyauchi S."/>
            <person name="Morin E."/>
            <person name="Kuo A."/>
            <person name="Drula E."/>
            <person name="Varga T."/>
            <person name="Kohler A."/>
            <person name="Feng B."/>
            <person name="Cao Y."/>
            <person name="Lipzen A."/>
            <person name="Daum C."/>
            <person name="Hundley H."/>
            <person name="Pangilinan J."/>
            <person name="Johnson J."/>
            <person name="Barry K."/>
            <person name="LaButti K."/>
            <person name="Ng V."/>
            <person name="Ahrendt S."/>
            <person name="Min B."/>
            <person name="Choi I.G."/>
            <person name="Park H."/>
            <person name="Plett J.M."/>
            <person name="Magnuson J."/>
            <person name="Spatafora J.W."/>
            <person name="Nagy L.G."/>
            <person name="Henrissat B."/>
            <person name="Grigoriev I.V."/>
            <person name="Yang Z.L."/>
            <person name="Xu J."/>
            <person name="Martin F.M."/>
        </authorList>
    </citation>
    <scope>NUCLEOTIDE SEQUENCE</scope>
    <source>
        <strain evidence="1">KUC20120723A-06</strain>
    </source>
</reference>
<comment type="caution">
    <text evidence="1">The sequence shown here is derived from an EMBL/GenBank/DDBJ whole genome shotgun (WGS) entry which is preliminary data.</text>
</comment>
<organism evidence="1 2">
    <name type="scientific">Leucogyrophana mollusca</name>
    <dbReference type="NCBI Taxonomy" id="85980"/>
    <lineage>
        <taxon>Eukaryota</taxon>
        <taxon>Fungi</taxon>
        <taxon>Dikarya</taxon>
        <taxon>Basidiomycota</taxon>
        <taxon>Agaricomycotina</taxon>
        <taxon>Agaricomycetes</taxon>
        <taxon>Agaricomycetidae</taxon>
        <taxon>Boletales</taxon>
        <taxon>Boletales incertae sedis</taxon>
        <taxon>Leucogyrophana</taxon>
    </lineage>
</organism>